<reference evidence="1" key="1">
    <citation type="submission" date="2022-11" db="EMBL/GenBank/DDBJ databases">
        <title>Genome Resource of Sclerotinia nivalis Strain SnTB1, a Plant Pathogen Isolated from American Ginseng.</title>
        <authorList>
            <person name="Fan S."/>
        </authorList>
    </citation>
    <scope>NUCLEOTIDE SEQUENCE</scope>
    <source>
        <strain evidence="1">SnTB1</strain>
    </source>
</reference>
<gene>
    <name evidence="1" type="ORF">OCU04_003959</name>
</gene>
<dbReference type="EMBL" id="JAPEIS010000003">
    <property type="protein sequence ID" value="KAJ8068399.1"/>
    <property type="molecule type" value="Genomic_DNA"/>
</dbReference>
<sequence length="186" mass="20446">MADNNSTLIILLKQVLSSELKNQIVTIEPPTNSANTFVAFVQTLENRRLYLIGSTGSGRNLIVPSLYTTIQNLNPINYTPAPSLNAITRSATSITTIPTENPIDLNSQKHTNKHKQKEYFHCKSIDHHIKDYLFPDNRSVQAKASFTNPAPLSPIPSSAQIQLYAISPYNLSPPDSPSSGNEACLV</sequence>
<proteinExistence type="predicted"/>
<evidence type="ECO:0000313" key="2">
    <source>
        <dbReference type="Proteomes" id="UP001152300"/>
    </source>
</evidence>
<organism evidence="1 2">
    <name type="scientific">Sclerotinia nivalis</name>
    <dbReference type="NCBI Taxonomy" id="352851"/>
    <lineage>
        <taxon>Eukaryota</taxon>
        <taxon>Fungi</taxon>
        <taxon>Dikarya</taxon>
        <taxon>Ascomycota</taxon>
        <taxon>Pezizomycotina</taxon>
        <taxon>Leotiomycetes</taxon>
        <taxon>Helotiales</taxon>
        <taxon>Sclerotiniaceae</taxon>
        <taxon>Sclerotinia</taxon>
    </lineage>
</organism>
<dbReference type="AlphaFoldDB" id="A0A9X0AT32"/>
<comment type="caution">
    <text evidence="1">The sequence shown here is derived from an EMBL/GenBank/DDBJ whole genome shotgun (WGS) entry which is preliminary data.</text>
</comment>
<name>A0A9X0AT32_9HELO</name>
<keyword evidence="2" id="KW-1185">Reference proteome</keyword>
<protein>
    <submittedName>
        <fullName evidence="1">Uncharacterized protein</fullName>
    </submittedName>
</protein>
<accession>A0A9X0AT32</accession>
<dbReference type="Proteomes" id="UP001152300">
    <property type="component" value="Unassembled WGS sequence"/>
</dbReference>
<evidence type="ECO:0000313" key="1">
    <source>
        <dbReference type="EMBL" id="KAJ8068399.1"/>
    </source>
</evidence>